<keyword evidence="5" id="KW-1185">Reference proteome</keyword>
<evidence type="ECO:0000313" key="4">
    <source>
        <dbReference type="EMBL" id="MBB5225108.1"/>
    </source>
</evidence>
<comment type="caution">
    <text evidence="4">The sequence shown here is derived from an EMBL/GenBank/DDBJ whole genome shotgun (WGS) entry which is preliminary data.</text>
</comment>
<keyword evidence="4" id="KW-0687">Ribonucleoprotein</keyword>
<sequence length="316" mass="35911">MKSTFILKDYFSYEDKESILAQMQAHSKEWGAIPFLLSLLKDGSFHQKLGKGSLYLLLDEEKLTDGKPSLASFLTFCDRDEIESNLKPWIGFVFTAPAYRGHHLAGQIIEHCMNNAAALYPESEYVYVSSDEKGLYEKYGFEFVGKMKSIWGEDSGIFRRKIEKETSEINYKTLTPADYDELWSLWNQVEQTKRALNPVDDTREGITRYMKRNPTTCFAATSGGKIVGAILTGHDGRRAIIHHLCVHPDFQRMGIARTLVAKAEEALKKEGITKIFGLVFKDNDKANSFWGKMGYSLRTNLNYRNKSLNADVPTGE</sequence>
<proteinExistence type="predicted"/>
<dbReference type="Pfam" id="PF13508">
    <property type="entry name" value="Acetyltransf_7"/>
    <property type="match status" value="1"/>
</dbReference>
<feature type="domain" description="N-acetyltransferase" evidence="3">
    <location>
        <begin position="5"/>
        <end position="163"/>
    </location>
</feature>
<gene>
    <name evidence="4" type="ORF">HNP76_000448</name>
</gene>
<dbReference type="GO" id="GO:0016747">
    <property type="term" value="F:acyltransferase activity, transferring groups other than amino-acyl groups"/>
    <property type="evidence" value="ECO:0007669"/>
    <property type="project" value="InterPro"/>
</dbReference>
<dbReference type="PROSITE" id="PS51186">
    <property type="entry name" value="GNAT"/>
    <property type="match status" value="2"/>
</dbReference>
<keyword evidence="4" id="KW-0689">Ribosomal protein</keyword>
<dbReference type="Proteomes" id="UP000518887">
    <property type="component" value="Unassembled WGS sequence"/>
</dbReference>
<evidence type="ECO:0000259" key="3">
    <source>
        <dbReference type="PROSITE" id="PS51186"/>
    </source>
</evidence>
<feature type="domain" description="N-acetyltransferase" evidence="3">
    <location>
        <begin position="169"/>
        <end position="316"/>
    </location>
</feature>
<dbReference type="RefSeq" id="WP_184657032.1">
    <property type="nucleotide sequence ID" value="NZ_CP031518.1"/>
</dbReference>
<protein>
    <submittedName>
        <fullName evidence="4">Ribosomal protein S18 acetylase RimI-like enzyme</fullName>
    </submittedName>
</protein>
<evidence type="ECO:0000313" key="5">
    <source>
        <dbReference type="Proteomes" id="UP000518887"/>
    </source>
</evidence>
<dbReference type="CDD" id="cd04301">
    <property type="entry name" value="NAT_SF"/>
    <property type="match status" value="2"/>
</dbReference>
<keyword evidence="1" id="KW-0808">Transferase</keyword>
<reference evidence="4 5" key="1">
    <citation type="submission" date="2020-08" db="EMBL/GenBank/DDBJ databases">
        <title>Genomic Encyclopedia of Type Strains, Phase IV (KMG-IV): sequencing the most valuable type-strain genomes for metagenomic binning, comparative biology and taxonomic classification.</title>
        <authorList>
            <person name="Goeker M."/>
        </authorList>
    </citation>
    <scope>NUCLEOTIDE SEQUENCE [LARGE SCALE GENOMIC DNA]</scope>
    <source>
        <strain evidence="4 5">DSM 103462</strain>
    </source>
</reference>
<dbReference type="Pfam" id="PF00583">
    <property type="entry name" value="Acetyltransf_1"/>
    <property type="match status" value="1"/>
</dbReference>
<dbReference type="Gene3D" id="3.40.630.30">
    <property type="match status" value="2"/>
</dbReference>
<evidence type="ECO:0000256" key="1">
    <source>
        <dbReference type="ARBA" id="ARBA00022679"/>
    </source>
</evidence>
<dbReference type="InterPro" id="IPR050680">
    <property type="entry name" value="YpeA/RimI_acetyltransf"/>
</dbReference>
<dbReference type="PANTHER" id="PTHR43420">
    <property type="entry name" value="ACETYLTRANSFERASE"/>
    <property type="match status" value="1"/>
</dbReference>
<dbReference type="AlphaFoldDB" id="A0A7W8LL92"/>
<dbReference type="InterPro" id="IPR000182">
    <property type="entry name" value="GNAT_dom"/>
</dbReference>
<keyword evidence="2" id="KW-0012">Acyltransferase</keyword>
<organism evidence="4 5">
    <name type="scientific">Treponema ruminis</name>
    <dbReference type="NCBI Taxonomy" id="744515"/>
    <lineage>
        <taxon>Bacteria</taxon>
        <taxon>Pseudomonadati</taxon>
        <taxon>Spirochaetota</taxon>
        <taxon>Spirochaetia</taxon>
        <taxon>Spirochaetales</taxon>
        <taxon>Treponemataceae</taxon>
        <taxon>Treponema</taxon>
    </lineage>
</organism>
<dbReference type="EMBL" id="JACHFQ010000001">
    <property type="protein sequence ID" value="MBB5225108.1"/>
    <property type="molecule type" value="Genomic_DNA"/>
</dbReference>
<name>A0A7W8LL92_9SPIR</name>
<evidence type="ECO:0000256" key="2">
    <source>
        <dbReference type="ARBA" id="ARBA00023315"/>
    </source>
</evidence>
<accession>A0A7W8LL92</accession>
<dbReference type="GO" id="GO:0005840">
    <property type="term" value="C:ribosome"/>
    <property type="evidence" value="ECO:0007669"/>
    <property type="project" value="UniProtKB-KW"/>
</dbReference>
<dbReference type="SUPFAM" id="SSF55729">
    <property type="entry name" value="Acyl-CoA N-acyltransferases (Nat)"/>
    <property type="match status" value="2"/>
</dbReference>
<dbReference type="InterPro" id="IPR016181">
    <property type="entry name" value="Acyl_CoA_acyltransferase"/>
</dbReference>